<accession>A0ABP9AUY7</accession>
<dbReference type="InterPro" id="IPR021975">
    <property type="entry name" value="Rifampin_Arr"/>
</dbReference>
<dbReference type="Pfam" id="PF12120">
    <property type="entry name" value="Arr-ms"/>
    <property type="match status" value="1"/>
</dbReference>
<evidence type="ECO:0000259" key="1">
    <source>
        <dbReference type="Pfam" id="PF12120"/>
    </source>
</evidence>
<protein>
    <submittedName>
        <fullName evidence="2">NAD(+)--rifampin ADP-ribosyltransferase</fullName>
    </submittedName>
</protein>
<sequence>MGIKNDLILTNKIKNMEFSPFNNVVKRCLEGMDMEEKGKHAEAGKLFLQAWDEATNDFEKFLAAHYLARNQETVSNQLKWLQRALEYALKINDDTVKSAFPALYLNIAKCYEDLKDAKKSKEYSELAILFKNHPSDKGPFYHGTKADLQVGDLLRAGGISNYKAELKMNHIYFTAMANGAGLAAALANGDKRERVYIVKPTGNYENDPNVTDKKFPGNPTRSYRSEEPLEIVGEVTDWVRPTPNELQKFREKLANSKGEIIN</sequence>
<dbReference type="Gene3D" id="3.20.170.40">
    <property type="entry name" value="Rifampin ADP-ribosyltransferase domain"/>
    <property type="match status" value="1"/>
</dbReference>
<dbReference type="Proteomes" id="UP001501411">
    <property type="component" value="Unassembled WGS sequence"/>
</dbReference>
<gene>
    <name evidence="2" type="primary">arr</name>
    <name evidence="2" type="ORF">GCM10023231_12040</name>
</gene>
<reference evidence="3" key="1">
    <citation type="journal article" date="2019" name="Int. J. Syst. Evol. Microbiol.">
        <title>The Global Catalogue of Microorganisms (GCM) 10K type strain sequencing project: providing services to taxonomists for standard genome sequencing and annotation.</title>
        <authorList>
            <consortium name="The Broad Institute Genomics Platform"/>
            <consortium name="The Broad Institute Genome Sequencing Center for Infectious Disease"/>
            <person name="Wu L."/>
            <person name="Ma J."/>
        </authorList>
    </citation>
    <scope>NUCLEOTIDE SEQUENCE [LARGE SCALE GENOMIC DNA]</scope>
    <source>
        <strain evidence="3">JCM 18200</strain>
    </source>
</reference>
<keyword evidence="3" id="KW-1185">Reference proteome</keyword>
<dbReference type="InterPro" id="IPR038611">
    <property type="entry name" value="Arr_sf"/>
</dbReference>
<evidence type="ECO:0000313" key="3">
    <source>
        <dbReference type="Proteomes" id="UP001501411"/>
    </source>
</evidence>
<feature type="domain" description="Rifampin ADP-ribosyltransferase" evidence="1">
    <location>
        <begin position="140"/>
        <end position="238"/>
    </location>
</feature>
<name>A0ABP9AUY7_9SPHI</name>
<dbReference type="SUPFAM" id="SSF81901">
    <property type="entry name" value="HCP-like"/>
    <property type="match status" value="1"/>
</dbReference>
<evidence type="ECO:0000313" key="2">
    <source>
        <dbReference type="EMBL" id="GAA4785754.1"/>
    </source>
</evidence>
<dbReference type="NCBIfam" id="NF033144">
    <property type="entry name" value="rifampin_ARR"/>
    <property type="match status" value="1"/>
</dbReference>
<comment type="caution">
    <text evidence="2">The sequence shown here is derived from an EMBL/GenBank/DDBJ whole genome shotgun (WGS) entry which is preliminary data.</text>
</comment>
<dbReference type="EMBL" id="BAABIQ010000006">
    <property type="protein sequence ID" value="GAA4785754.1"/>
    <property type="molecule type" value="Genomic_DNA"/>
</dbReference>
<proteinExistence type="predicted"/>
<organism evidence="2 3">
    <name type="scientific">Olivibacter ginsenosidimutans</name>
    <dbReference type="NCBI Taxonomy" id="1176537"/>
    <lineage>
        <taxon>Bacteria</taxon>
        <taxon>Pseudomonadati</taxon>
        <taxon>Bacteroidota</taxon>
        <taxon>Sphingobacteriia</taxon>
        <taxon>Sphingobacteriales</taxon>
        <taxon>Sphingobacteriaceae</taxon>
        <taxon>Olivibacter</taxon>
    </lineage>
</organism>